<proteinExistence type="predicted"/>
<keyword evidence="4" id="KW-1185">Reference proteome</keyword>
<feature type="domain" description="WYL" evidence="2">
    <location>
        <begin position="140"/>
        <end position="202"/>
    </location>
</feature>
<dbReference type="Gene3D" id="1.10.10.10">
    <property type="entry name" value="Winged helix-like DNA-binding domain superfamily/Winged helix DNA-binding domain"/>
    <property type="match status" value="1"/>
</dbReference>
<dbReference type="Pfam" id="PF08279">
    <property type="entry name" value="HTH_11"/>
    <property type="match status" value="1"/>
</dbReference>
<dbReference type="OrthoDB" id="3171994at2"/>
<comment type="caution">
    <text evidence="3">The sequence shown here is derived from an EMBL/GenBank/DDBJ whole genome shotgun (WGS) entry which is preliminary data.</text>
</comment>
<dbReference type="Proteomes" id="UP000295444">
    <property type="component" value="Unassembled WGS sequence"/>
</dbReference>
<dbReference type="PANTHER" id="PTHR34580:SF1">
    <property type="entry name" value="PROTEIN PAFC"/>
    <property type="match status" value="1"/>
</dbReference>
<evidence type="ECO:0000313" key="4">
    <source>
        <dbReference type="Proteomes" id="UP000295444"/>
    </source>
</evidence>
<protein>
    <submittedName>
        <fullName evidence="3">HTH domain-containing protein</fullName>
    </submittedName>
</protein>
<dbReference type="InterPro" id="IPR036388">
    <property type="entry name" value="WH-like_DNA-bd_sf"/>
</dbReference>
<feature type="domain" description="Helix-turn-helix type 11" evidence="1">
    <location>
        <begin position="6"/>
        <end position="62"/>
    </location>
</feature>
<dbReference type="SUPFAM" id="SSF46785">
    <property type="entry name" value="Winged helix' DNA-binding domain"/>
    <property type="match status" value="1"/>
</dbReference>
<dbReference type="InterPro" id="IPR051534">
    <property type="entry name" value="CBASS_pafABC_assoc_protein"/>
</dbReference>
<dbReference type="PANTHER" id="PTHR34580">
    <property type="match status" value="1"/>
</dbReference>
<sequence length="243" mass="26402">MNRTDRLYALVEELRAVAPRPRSAAWLARRFEVSTRTIERDLLALQQSGVPVYAQPGRTGGYVLDRTATLPPLALSPAEATALAVGLRQLTGTPFASAARSALQKVLAVMPGPRLRSAAELAGKVLFVAPEGAAPSMPPAVRDAITDGRVLRLGYVDRHGVTSDRDVEPLGFLGGEPHWYLLAWCRTRSAVRGFRLDRIRSAAALEEPVPPREVDLREIDALGRELVGLDVMPNTDSTVSPRR</sequence>
<dbReference type="EMBL" id="SNXZ01000003">
    <property type="protein sequence ID" value="TDP97496.1"/>
    <property type="molecule type" value="Genomic_DNA"/>
</dbReference>
<dbReference type="InterPro" id="IPR013196">
    <property type="entry name" value="HTH_11"/>
</dbReference>
<dbReference type="Pfam" id="PF13280">
    <property type="entry name" value="WYL"/>
    <property type="match status" value="1"/>
</dbReference>
<evidence type="ECO:0000259" key="2">
    <source>
        <dbReference type="Pfam" id="PF13280"/>
    </source>
</evidence>
<gene>
    <name evidence="3" type="ORF">EV186_103460</name>
</gene>
<dbReference type="AlphaFoldDB" id="A0A4R6SEL7"/>
<dbReference type="PROSITE" id="PS52050">
    <property type="entry name" value="WYL"/>
    <property type="match status" value="1"/>
</dbReference>
<dbReference type="RefSeq" id="WP_133850692.1">
    <property type="nucleotide sequence ID" value="NZ_SNXZ01000003.1"/>
</dbReference>
<evidence type="ECO:0000313" key="3">
    <source>
        <dbReference type="EMBL" id="TDP97496.1"/>
    </source>
</evidence>
<accession>A0A4R6SEL7</accession>
<evidence type="ECO:0000259" key="1">
    <source>
        <dbReference type="Pfam" id="PF08279"/>
    </source>
</evidence>
<organism evidence="3 4">
    <name type="scientific">Labedaea rhizosphaerae</name>
    <dbReference type="NCBI Taxonomy" id="598644"/>
    <lineage>
        <taxon>Bacteria</taxon>
        <taxon>Bacillati</taxon>
        <taxon>Actinomycetota</taxon>
        <taxon>Actinomycetes</taxon>
        <taxon>Pseudonocardiales</taxon>
        <taxon>Pseudonocardiaceae</taxon>
        <taxon>Labedaea</taxon>
    </lineage>
</organism>
<reference evidence="3 4" key="1">
    <citation type="submission" date="2019-03" db="EMBL/GenBank/DDBJ databases">
        <title>Genomic Encyclopedia of Type Strains, Phase IV (KMG-IV): sequencing the most valuable type-strain genomes for metagenomic binning, comparative biology and taxonomic classification.</title>
        <authorList>
            <person name="Goeker M."/>
        </authorList>
    </citation>
    <scope>NUCLEOTIDE SEQUENCE [LARGE SCALE GENOMIC DNA]</scope>
    <source>
        <strain evidence="3 4">DSM 45361</strain>
    </source>
</reference>
<dbReference type="InterPro" id="IPR026881">
    <property type="entry name" value="WYL_dom"/>
</dbReference>
<name>A0A4R6SEL7_LABRH</name>
<dbReference type="InterPro" id="IPR036390">
    <property type="entry name" value="WH_DNA-bd_sf"/>
</dbReference>